<proteinExistence type="predicted"/>
<evidence type="ECO:0000313" key="6">
    <source>
        <dbReference type="Proteomes" id="UP000315003"/>
    </source>
</evidence>
<feature type="chain" id="PRO_5022236956" evidence="2">
    <location>
        <begin position="24"/>
        <end position="752"/>
    </location>
</feature>
<dbReference type="InterPro" id="IPR051849">
    <property type="entry name" value="GAG-degrading_sulfatase"/>
</dbReference>
<dbReference type="GO" id="GO:0004065">
    <property type="term" value="F:arylsulfatase activity"/>
    <property type="evidence" value="ECO:0007669"/>
    <property type="project" value="TreeGrafter"/>
</dbReference>
<dbReference type="PANTHER" id="PTHR46615">
    <property type="entry name" value="ARYLSULFATASE K"/>
    <property type="match status" value="1"/>
</dbReference>
<sequence precursor="true">MNRVLFVLFAATLGLGASPSVLAQQPGDVQVLFDGSSLQGWKHAGNWQIQEDAVARIKPGGSLVYTEKKIPDDFELRFQWKVAQGSNSGVYYRPGQYEYQILDNQRHSNGTNPRTTAASLYFCMAPSEDRTAAIGQWNQARIVCKGSVIQHWLNGHKVIDFDYKDPQWADEVDLLRKRGGDLAARGAFLSLQDHGDPVWFRQITLREIPPNEAIEHQVVQPAKIPPAARAEELKKVQGIMKRRQEAQRKAQQDKNDQSNLQPSTSGSKQTFVSAKRKSPNVLFILADDQSPFDLKLYDPQSTLETPNLDRLAARGVVVDGAYHMGANVGAVCTPSRHMIMSGRSVWHLPKRKTRKNSAADATPDLAPADLAQFTMPMVFKNAGYDTMRTCKKGNSYAAANQLFEVVHEATKRGGTDETGSAWHAERVLEYLDQRQGTKDEDPFLIYFGFSHPHDTRDGKPELNAKYGAVNHTDRNQLPPANDKQPPLPANYLDQHPFHHGHPNLRDEVAVKGVWEKRDERTIRNEIGRQFACGENIDVQIGRVLEKLEAMGELDNTYIFYTADHGMAIGRHGLQGKQNLYEHTWRVPLIVSGPGIPQGKRAIGNVYLMDVLATMCDLTGVAAPKTNEGQSFKPVLMGQQETVRQTLYGVYCGGTKPGMRCVRKGDWKLIKYDVMDGQVRQTQLFNLADNPNEFIEQHHRESMISLTGVKPAANQVNLAEDPRYQKQRQEMEALLLKQMKQLDDPYRLWDQRP</sequence>
<feature type="compositionally biased region" description="Polar residues" evidence="1">
    <location>
        <begin position="257"/>
        <end position="272"/>
    </location>
</feature>
<feature type="region of interest" description="Disordered" evidence="1">
    <location>
        <begin position="239"/>
        <end position="273"/>
    </location>
</feature>
<gene>
    <name evidence="5" type="primary">betC_2</name>
    <name evidence="5" type="ORF">SV7mr_01780</name>
</gene>
<evidence type="ECO:0000259" key="4">
    <source>
        <dbReference type="Pfam" id="PF06439"/>
    </source>
</evidence>
<dbReference type="EMBL" id="CP036272">
    <property type="protein sequence ID" value="QDT57694.1"/>
    <property type="molecule type" value="Genomic_DNA"/>
</dbReference>
<keyword evidence="6" id="KW-1185">Reference proteome</keyword>
<feature type="signal peptide" evidence="2">
    <location>
        <begin position="1"/>
        <end position="23"/>
    </location>
</feature>
<dbReference type="InterPro" id="IPR000917">
    <property type="entry name" value="Sulfatase_N"/>
</dbReference>
<dbReference type="Pfam" id="PF06439">
    <property type="entry name" value="3keto-disac_hyd"/>
    <property type="match status" value="1"/>
</dbReference>
<keyword evidence="5" id="KW-0378">Hydrolase</keyword>
<accession>A0A517SNK1</accession>
<dbReference type="GO" id="GO:0015024">
    <property type="term" value="F:glucuronate-2-sulfatase activity"/>
    <property type="evidence" value="ECO:0007669"/>
    <property type="project" value="TreeGrafter"/>
</dbReference>
<dbReference type="SUPFAM" id="SSF53649">
    <property type="entry name" value="Alkaline phosphatase-like"/>
    <property type="match status" value="1"/>
</dbReference>
<dbReference type="EC" id="3.1.6.6" evidence="5"/>
<dbReference type="InterPro" id="IPR010496">
    <property type="entry name" value="AL/BT2_dom"/>
</dbReference>
<reference evidence="5 6" key="1">
    <citation type="submission" date="2019-02" db="EMBL/GenBank/DDBJ databases">
        <title>Deep-cultivation of Planctomycetes and their phenomic and genomic characterization uncovers novel biology.</title>
        <authorList>
            <person name="Wiegand S."/>
            <person name="Jogler M."/>
            <person name="Boedeker C."/>
            <person name="Pinto D."/>
            <person name="Vollmers J."/>
            <person name="Rivas-Marin E."/>
            <person name="Kohn T."/>
            <person name="Peeters S.H."/>
            <person name="Heuer A."/>
            <person name="Rast P."/>
            <person name="Oberbeckmann S."/>
            <person name="Bunk B."/>
            <person name="Jeske O."/>
            <person name="Meyerdierks A."/>
            <person name="Storesund J.E."/>
            <person name="Kallscheuer N."/>
            <person name="Luecker S."/>
            <person name="Lage O.M."/>
            <person name="Pohl T."/>
            <person name="Merkel B.J."/>
            <person name="Hornburger P."/>
            <person name="Mueller R.-W."/>
            <person name="Bruemmer F."/>
            <person name="Labrenz M."/>
            <person name="Spormann A.M."/>
            <person name="Op den Camp H."/>
            <person name="Overmann J."/>
            <person name="Amann R."/>
            <person name="Jetten M.S.M."/>
            <person name="Mascher T."/>
            <person name="Medema M.H."/>
            <person name="Devos D.P."/>
            <person name="Kaster A.-K."/>
            <person name="Ovreas L."/>
            <person name="Rohde M."/>
            <person name="Galperin M.Y."/>
            <person name="Jogler C."/>
        </authorList>
    </citation>
    <scope>NUCLEOTIDE SEQUENCE [LARGE SCALE GENOMIC DNA]</scope>
    <source>
        <strain evidence="5 6">SV_7m_r</strain>
    </source>
</reference>
<dbReference type="CDD" id="cd16155">
    <property type="entry name" value="sulfatase_like"/>
    <property type="match status" value="1"/>
</dbReference>
<dbReference type="Gene3D" id="3.40.720.10">
    <property type="entry name" value="Alkaline Phosphatase, subunit A"/>
    <property type="match status" value="1"/>
</dbReference>
<evidence type="ECO:0000313" key="5">
    <source>
        <dbReference type="EMBL" id="QDT57694.1"/>
    </source>
</evidence>
<feature type="domain" description="3-keto-alpha-glucoside-1,2-lyase/3-keto-2-hydroxy-glucal hydratase" evidence="4">
    <location>
        <begin position="30"/>
        <end position="206"/>
    </location>
</feature>
<feature type="domain" description="Sulfatase N-terminal" evidence="3">
    <location>
        <begin position="279"/>
        <end position="620"/>
    </location>
</feature>
<dbReference type="GO" id="GO:0047753">
    <property type="term" value="F:choline-sulfatase activity"/>
    <property type="evidence" value="ECO:0007669"/>
    <property type="project" value="UniProtKB-EC"/>
</dbReference>
<feature type="compositionally biased region" description="Basic and acidic residues" evidence="1">
    <location>
        <begin position="242"/>
        <end position="256"/>
    </location>
</feature>
<keyword evidence="2" id="KW-0732">Signal</keyword>
<dbReference type="Proteomes" id="UP000315003">
    <property type="component" value="Chromosome"/>
</dbReference>
<name>A0A517SNK1_9BACT</name>
<dbReference type="InterPro" id="IPR017850">
    <property type="entry name" value="Alkaline_phosphatase_core_sf"/>
</dbReference>
<dbReference type="AlphaFoldDB" id="A0A517SNK1"/>
<dbReference type="Gene3D" id="2.60.120.560">
    <property type="entry name" value="Exo-inulinase, domain 1"/>
    <property type="match status" value="1"/>
</dbReference>
<dbReference type="PANTHER" id="PTHR46615:SF1">
    <property type="entry name" value="ARYLSULFATASE K"/>
    <property type="match status" value="1"/>
</dbReference>
<organism evidence="5 6">
    <name type="scientific">Stieleria bergensis</name>
    <dbReference type="NCBI Taxonomy" id="2528025"/>
    <lineage>
        <taxon>Bacteria</taxon>
        <taxon>Pseudomonadati</taxon>
        <taxon>Planctomycetota</taxon>
        <taxon>Planctomycetia</taxon>
        <taxon>Pirellulales</taxon>
        <taxon>Pirellulaceae</taxon>
        <taxon>Stieleria</taxon>
    </lineage>
</organism>
<dbReference type="Pfam" id="PF00884">
    <property type="entry name" value="Sulfatase"/>
    <property type="match status" value="1"/>
</dbReference>
<evidence type="ECO:0000256" key="1">
    <source>
        <dbReference type="SAM" id="MobiDB-lite"/>
    </source>
</evidence>
<evidence type="ECO:0000259" key="3">
    <source>
        <dbReference type="Pfam" id="PF00884"/>
    </source>
</evidence>
<protein>
    <submittedName>
        <fullName evidence="5">Choline-sulfatase</fullName>
        <ecNumber evidence="5">3.1.6.6</ecNumber>
    </submittedName>
</protein>
<evidence type="ECO:0000256" key="2">
    <source>
        <dbReference type="SAM" id="SignalP"/>
    </source>
</evidence>